<feature type="region of interest" description="Disordered" evidence="2">
    <location>
        <begin position="788"/>
        <end position="869"/>
    </location>
</feature>
<dbReference type="Proteomes" id="UP000009168">
    <property type="component" value="Unassembled WGS sequence"/>
</dbReference>
<evidence type="ECO:0000256" key="1">
    <source>
        <dbReference type="ARBA" id="ARBA00022737"/>
    </source>
</evidence>
<proteinExistence type="predicted"/>
<sequence length="900" mass="104979">MTSRNPLFISKSFFEIIPPEQEVRNGIYEGQLVQNKRQGKGIFIWDDSSVYVGDWLNDQPHGEGILFLNHGCYAFGSFEGGKLNGKAMVKFANESRIFGQWRQNQLRGICFFYDHEKREWKMCEFKQGVLFRILEIQENSPMGQQSQFFSASSPYNYILNTDIPIPLFPQFSRRDFELFSLSSILQRITNISQNTIIGQKQLAFINLGEELNYFGLIQNGIPEGLGVTLSGDILKNIGTFKQSIMQGIGRIYSENGLIFDGNFEKGHLSGLGYLYNSETNIFYEGLFYENECNKLFKKSKGFQIETIIKQRQNQHKQGCCFRNQILVLEICQILNGQMPLLNLFRNSKSFNTEEVQSIVQADNNPIYSFIQANKEYIENKRHNCFFYPNQIVNRQLFNTSSLSSHQGLQINSYPYEEYEFSLHEFQRQLEKPRLSTIMAENQKFEEKINNPQNNFSNTSTNSILNLRSNIYLRQQKNYSSPGQNRNLQSAINSNQMNTKTSSPLEKTPESYVSYFNDLQAQTPQRKTPLQKKYSIENSSLEKKQMFSNTQGSNHNSVSQFSQKNPYFQIIPQNQENIESQRNSSLKKNQNQNSSDKNYENPMKLQNPFYNTKTTKKQGNWLYEQIRARSNTPNLRYNDDRNNISNNNTINIHSIDTVVERNMSNNQSQNLSQSYIQNNSLNSFNNQKNGFYQKNNHQPNIQMKNQQYSSIQNPFKSQINVTHNTSYSSINQNNNLNETKNQMSNQYIPKSKIFNRPKSSLNQMTQNMQQQQISQRELAQPIRFQTTNESISKRSISPFQSYNTSYNQQQNNRSRSTSKQVSPLRTKQKSNNNFSPIVQNIYRKNSSSQNKLFQQQTTQQRDSKDLTNQNSFIQKNKKMQQKKQKENIKQVHLRLPSSFFK</sequence>
<dbReference type="Pfam" id="PF02493">
    <property type="entry name" value="MORN"/>
    <property type="match status" value="2"/>
</dbReference>
<dbReference type="SUPFAM" id="SSF82185">
    <property type="entry name" value="Histone H3 K4-specific methyltransferase SET7/9 N-terminal domain"/>
    <property type="match status" value="2"/>
</dbReference>
<gene>
    <name evidence="3" type="ORF">TTHERM_00632820</name>
</gene>
<feature type="compositionally biased region" description="Polar residues" evidence="2">
    <location>
        <begin position="788"/>
        <end position="798"/>
    </location>
</feature>
<feature type="compositionally biased region" description="Polar residues" evidence="2">
    <location>
        <begin position="818"/>
        <end position="852"/>
    </location>
</feature>
<keyword evidence="1" id="KW-0677">Repeat</keyword>
<dbReference type="HOGENOM" id="CLU_925853_0_0_1"/>
<feature type="compositionally biased region" description="Low complexity" evidence="2">
    <location>
        <begin position="799"/>
        <end position="817"/>
    </location>
</feature>
<accession>Q22X71</accession>
<dbReference type="InterPro" id="IPR003409">
    <property type="entry name" value="MORN"/>
</dbReference>
<dbReference type="RefSeq" id="XP_001010020.3">
    <property type="nucleotide sequence ID" value="XM_001010020.3"/>
</dbReference>
<feature type="compositionally biased region" description="Low complexity" evidence="2">
    <location>
        <begin position="580"/>
        <end position="595"/>
    </location>
</feature>
<dbReference type="Gene3D" id="2.20.110.10">
    <property type="entry name" value="Histone H3 K4-specific methyltransferase SET7/9 N-terminal domain"/>
    <property type="match status" value="2"/>
</dbReference>
<dbReference type="SMART" id="SM00698">
    <property type="entry name" value="MORN"/>
    <property type="match status" value="2"/>
</dbReference>
<feature type="region of interest" description="Disordered" evidence="2">
    <location>
        <begin position="580"/>
        <end position="605"/>
    </location>
</feature>
<dbReference type="PANTHER" id="PTHR43215">
    <property type="entry name" value="RADIAL SPOKE HEAD 1 HOMOLOG"/>
    <property type="match status" value="1"/>
</dbReference>
<protein>
    <submittedName>
        <fullName evidence="3">G10 protein</fullName>
    </submittedName>
</protein>
<evidence type="ECO:0000256" key="2">
    <source>
        <dbReference type="SAM" id="MobiDB-lite"/>
    </source>
</evidence>
<dbReference type="InParanoid" id="Q22X71"/>
<dbReference type="AlphaFoldDB" id="Q22X71"/>
<dbReference type="GeneID" id="7826178"/>
<dbReference type="eggNOG" id="KOG0229">
    <property type="taxonomic scope" value="Eukaryota"/>
</dbReference>
<name>Q22X71_TETTS</name>
<dbReference type="STRING" id="312017.Q22X71"/>
<keyword evidence="4" id="KW-1185">Reference proteome</keyword>
<dbReference type="EMBL" id="GG662809">
    <property type="protein sequence ID" value="EAR89775.3"/>
    <property type="molecule type" value="Genomic_DNA"/>
</dbReference>
<evidence type="ECO:0000313" key="4">
    <source>
        <dbReference type="Proteomes" id="UP000009168"/>
    </source>
</evidence>
<dbReference type="PANTHER" id="PTHR43215:SF14">
    <property type="entry name" value="RADIAL SPOKE HEAD 1 HOMOLOG"/>
    <property type="match status" value="1"/>
</dbReference>
<organism evidence="3 4">
    <name type="scientific">Tetrahymena thermophila (strain SB210)</name>
    <dbReference type="NCBI Taxonomy" id="312017"/>
    <lineage>
        <taxon>Eukaryota</taxon>
        <taxon>Sar</taxon>
        <taxon>Alveolata</taxon>
        <taxon>Ciliophora</taxon>
        <taxon>Intramacronucleata</taxon>
        <taxon>Oligohymenophorea</taxon>
        <taxon>Hymenostomatida</taxon>
        <taxon>Tetrahymenina</taxon>
        <taxon>Tetrahymenidae</taxon>
        <taxon>Tetrahymena</taxon>
    </lineage>
</organism>
<dbReference type="KEGG" id="tet:TTHERM_00632820"/>
<evidence type="ECO:0000313" key="3">
    <source>
        <dbReference type="EMBL" id="EAR89775.3"/>
    </source>
</evidence>
<dbReference type="OrthoDB" id="10616997at2759"/>
<reference evidence="4" key="1">
    <citation type="journal article" date="2006" name="PLoS Biol.">
        <title>Macronuclear genome sequence of the ciliate Tetrahymena thermophila, a model eukaryote.</title>
        <authorList>
            <person name="Eisen J.A."/>
            <person name="Coyne R.S."/>
            <person name="Wu M."/>
            <person name="Wu D."/>
            <person name="Thiagarajan M."/>
            <person name="Wortman J.R."/>
            <person name="Badger J.H."/>
            <person name="Ren Q."/>
            <person name="Amedeo P."/>
            <person name="Jones K.M."/>
            <person name="Tallon L.J."/>
            <person name="Delcher A.L."/>
            <person name="Salzberg S.L."/>
            <person name="Silva J.C."/>
            <person name="Haas B.J."/>
            <person name="Majoros W.H."/>
            <person name="Farzad M."/>
            <person name="Carlton J.M."/>
            <person name="Smith R.K. Jr."/>
            <person name="Garg J."/>
            <person name="Pearlman R.E."/>
            <person name="Karrer K.M."/>
            <person name="Sun L."/>
            <person name="Manning G."/>
            <person name="Elde N.C."/>
            <person name="Turkewitz A.P."/>
            <person name="Asai D.J."/>
            <person name="Wilkes D.E."/>
            <person name="Wang Y."/>
            <person name="Cai H."/>
            <person name="Collins K."/>
            <person name="Stewart B.A."/>
            <person name="Lee S.R."/>
            <person name="Wilamowska K."/>
            <person name="Weinberg Z."/>
            <person name="Ruzzo W.L."/>
            <person name="Wloga D."/>
            <person name="Gaertig J."/>
            <person name="Frankel J."/>
            <person name="Tsao C.-C."/>
            <person name="Gorovsky M.A."/>
            <person name="Keeling P.J."/>
            <person name="Waller R.F."/>
            <person name="Patron N.J."/>
            <person name="Cherry J.M."/>
            <person name="Stover N.A."/>
            <person name="Krieger C.J."/>
            <person name="del Toro C."/>
            <person name="Ryder H.F."/>
            <person name="Williamson S.C."/>
            <person name="Barbeau R.A."/>
            <person name="Hamilton E.P."/>
            <person name="Orias E."/>
        </authorList>
    </citation>
    <scope>NUCLEOTIDE SEQUENCE [LARGE SCALE GENOMIC DNA]</scope>
    <source>
        <strain evidence="4">SB210</strain>
    </source>
</reference>